<keyword evidence="3 4" id="KW-0687">Ribonucleoprotein</keyword>
<dbReference type="GO" id="GO:0006412">
    <property type="term" value="P:translation"/>
    <property type="evidence" value="ECO:0007669"/>
    <property type="project" value="InterPro"/>
</dbReference>
<organism evidence="5">
    <name type="scientific">Apicomplexa sp. corallicolid ex Leiopathes glaberrima</name>
    <dbReference type="NCBI Taxonomy" id="2720216"/>
    <lineage>
        <taxon>Eukaryota</taxon>
        <taxon>Sar</taxon>
        <taxon>Alveolata</taxon>
        <taxon>Apicomplexa</taxon>
    </lineage>
</organism>
<name>A0A6M3RFH8_9APIC</name>
<evidence type="ECO:0000256" key="3">
    <source>
        <dbReference type="ARBA" id="ARBA00023274"/>
    </source>
</evidence>
<dbReference type="SUPFAM" id="SSF57840">
    <property type="entry name" value="Ribosomal protein L36"/>
    <property type="match status" value="1"/>
</dbReference>
<dbReference type="InterPro" id="IPR035977">
    <property type="entry name" value="Ribosomal_bL36_sp"/>
</dbReference>
<dbReference type="Pfam" id="PF00444">
    <property type="entry name" value="Ribosomal_L36"/>
    <property type="match status" value="1"/>
</dbReference>
<accession>A0A6M3RFH8</accession>
<dbReference type="GO" id="GO:0003735">
    <property type="term" value="F:structural constituent of ribosome"/>
    <property type="evidence" value="ECO:0007669"/>
    <property type="project" value="InterPro"/>
</dbReference>
<dbReference type="EMBL" id="MN586853">
    <property type="protein sequence ID" value="QJD07190.1"/>
    <property type="molecule type" value="Genomic_DNA"/>
</dbReference>
<evidence type="ECO:0000313" key="5">
    <source>
        <dbReference type="EMBL" id="QJD07190.1"/>
    </source>
</evidence>
<dbReference type="GO" id="GO:0005840">
    <property type="term" value="C:ribosome"/>
    <property type="evidence" value="ECO:0007669"/>
    <property type="project" value="UniProtKB-KW"/>
</dbReference>
<evidence type="ECO:0000256" key="4">
    <source>
        <dbReference type="RuleBase" id="RU000570"/>
    </source>
</evidence>
<dbReference type="GO" id="GO:1990904">
    <property type="term" value="C:ribonucleoprotein complex"/>
    <property type="evidence" value="ECO:0007669"/>
    <property type="project" value="UniProtKB-KW"/>
</dbReference>
<dbReference type="AlphaFoldDB" id="A0A6M3RFH8"/>
<proteinExistence type="inferred from homology"/>
<dbReference type="NCBIfam" id="TIGR01022">
    <property type="entry name" value="rpmJ_bact"/>
    <property type="match status" value="1"/>
</dbReference>
<protein>
    <recommendedName>
        <fullName evidence="4">Ribosomal protein</fullName>
    </recommendedName>
</protein>
<dbReference type="PANTHER" id="PTHR42888:SF1">
    <property type="entry name" value="LARGE RIBOSOMAL SUBUNIT PROTEIN BL36C"/>
    <property type="match status" value="1"/>
</dbReference>
<dbReference type="GO" id="GO:0005737">
    <property type="term" value="C:cytoplasm"/>
    <property type="evidence" value="ECO:0007669"/>
    <property type="project" value="UniProtKB-ARBA"/>
</dbReference>
<dbReference type="PROSITE" id="PS00828">
    <property type="entry name" value="RIBOSOMAL_L36"/>
    <property type="match status" value="1"/>
</dbReference>
<gene>
    <name evidence="5" type="primary">rpl36</name>
</gene>
<reference evidence="5" key="1">
    <citation type="journal article" date="2020" name="Microbiome">
        <title>Deep-sea corals provide new insight into the ecology, evolution, and the role of plastids in widespread apicomplexan symbionts of anthozoans.</title>
        <authorList>
            <person name="Vohsen S.A."/>
            <person name="Anderson K.E."/>
            <person name="Gade A.M."/>
            <person name="Gruber-Vodicka H.R."/>
            <person name="Dannenberg R.P."/>
            <person name="Osman E.O."/>
            <person name="Dubilier N."/>
            <person name="Fisher C.R."/>
            <person name="Baums I.B."/>
        </authorList>
    </citation>
    <scope>NUCLEOTIDE SEQUENCE</scope>
</reference>
<sequence length="37" mass="4629">MKVRVSIKRICMQCKFIHRKKKLYVICVNKKHKQRQK</sequence>
<evidence type="ECO:0000256" key="2">
    <source>
        <dbReference type="ARBA" id="ARBA00022980"/>
    </source>
</evidence>
<keyword evidence="2 4" id="KW-0689">Ribosomal protein</keyword>
<comment type="similarity">
    <text evidence="1 4">Belongs to the bacterial ribosomal protein bL36 family.</text>
</comment>
<dbReference type="HAMAP" id="MF_00251">
    <property type="entry name" value="Ribosomal_bL36"/>
    <property type="match status" value="1"/>
</dbReference>
<dbReference type="PANTHER" id="PTHR42888">
    <property type="entry name" value="50S RIBOSOMAL PROTEIN L36, CHLOROPLASTIC"/>
    <property type="match status" value="1"/>
</dbReference>
<evidence type="ECO:0000256" key="1">
    <source>
        <dbReference type="ARBA" id="ARBA00007645"/>
    </source>
</evidence>
<dbReference type="InterPro" id="IPR000473">
    <property type="entry name" value="Ribosomal_bL36"/>
</dbReference>